<dbReference type="Pfam" id="PF00415">
    <property type="entry name" value="RCC1"/>
    <property type="match status" value="1"/>
</dbReference>
<evidence type="ECO:0000256" key="1">
    <source>
        <dbReference type="SAM" id="MobiDB-lite"/>
    </source>
</evidence>
<feature type="non-terminal residue" evidence="2">
    <location>
        <position position="1"/>
    </location>
</feature>
<sequence length="144" mass="15862">TWGSDDFGQLGLGRHHPDPAPVRLPGLDEYRFETKPQGPLKNLSLAVNVVPSQADRGVPLNLYLAVILPDGKWLISDNGQYRLLSSQDIPSHQTFSTDREYLLPVLSPALDVSGLGGTQVIVGYGRTADEMLSRQQYQTVYTVQ</sequence>
<dbReference type="PROSITE" id="PS50012">
    <property type="entry name" value="RCC1_3"/>
    <property type="match status" value="1"/>
</dbReference>
<protein>
    <submittedName>
        <fullName evidence="2">RCC1 domain-containing protein</fullName>
    </submittedName>
</protein>
<dbReference type="EMBL" id="JARRAF010000176">
    <property type="protein sequence ID" value="MDK2127141.1"/>
    <property type="molecule type" value="Genomic_DNA"/>
</dbReference>
<gene>
    <name evidence="2" type="ORF">PZA18_24195</name>
</gene>
<keyword evidence="3" id="KW-1185">Reference proteome</keyword>
<feature type="region of interest" description="Disordered" evidence="1">
    <location>
        <begin position="1"/>
        <end position="21"/>
    </location>
</feature>
<dbReference type="RefSeq" id="WP_284103448.1">
    <property type="nucleotide sequence ID" value="NZ_JARRAF010000176.1"/>
</dbReference>
<proteinExistence type="predicted"/>
<reference evidence="2" key="1">
    <citation type="submission" date="2023-03" db="EMBL/GenBank/DDBJ databases">
        <title>Chitinimonas shenzhenensis gen. nov., sp. nov., a novel member of family Burkholderiaceae isolated from activated sludge collected in Shen Zhen, China.</title>
        <authorList>
            <person name="Wang X."/>
        </authorList>
    </citation>
    <scope>NUCLEOTIDE SEQUENCE</scope>
    <source>
        <strain evidence="2">DQS-5</strain>
    </source>
</reference>
<comment type="caution">
    <text evidence="2">The sequence shown here is derived from an EMBL/GenBank/DDBJ whole genome shotgun (WGS) entry which is preliminary data.</text>
</comment>
<evidence type="ECO:0000313" key="2">
    <source>
        <dbReference type="EMBL" id="MDK2127141.1"/>
    </source>
</evidence>
<accession>A0ABT7E4A8</accession>
<dbReference type="InterPro" id="IPR000408">
    <property type="entry name" value="Reg_chr_condens"/>
</dbReference>
<evidence type="ECO:0000313" key="3">
    <source>
        <dbReference type="Proteomes" id="UP001172778"/>
    </source>
</evidence>
<name>A0ABT7E4A8_9NEIS</name>
<organism evidence="2 3">
    <name type="scientific">Parachitinimonas caeni</name>
    <dbReference type="NCBI Taxonomy" id="3031301"/>
    <lineage>
        <taxon>Bacteria</taxon>
        <taxon>Pseudomonadati</taxon>
        <taxon>Pseudomonadota</taxon>
        <taxon>Betaproteobacteria</taxon>
        <taxon>Neisseriales</taxon>
        <taxon>Chitinibacteraceae</taxon>
        <taxon>Parachitinimonas</taxon>
    </lineage>
</organism>
<dbReference type="Proteomes" id="UP001172778">
    <property type="component" value="Unassembled WGS sequence"/>
</dbReference>